<dbReference type="InterPro" id="IPR012337">
    <property type="entry name" value="RNaseH-like_sf"/>
</dbReference>
<dbReference type="GO" id="GO:0004803">
    <property type="term" value="F:transposase activity"/>
    <property type="evidence" value="ECO:0007669"/>
    <property type="project" value="InterPro"/>
</dbReference>
<dbReference type="Gene3D" id="6.10.250.2550">
    <property type="match status" value="1"/>
</dbReference>
<proteinExistence type="predicted"/>
<dbReference type="SUPFAM" id="SSF46689">
    <property type="entry name" value="Homeodomain-like"/>
    <property type="match status" value="1"/>
</dbReference>
<dbReference type="Proteomes" id="UP000663903">
    <property type="component" value="Chromosome"/>
</dbReference>
<gene>
    <name evidence="3" type="ORF">J1M35_04425</name>
</gene>
<reference evidence="3" key="1">
    <citation type="submission" date="2021-03" db="EMBL/GenBank/DDBJ databases">
        <title>Ottowia sp. 27C isolated from the cloaca of a Giant Asian pond turtle (Heosemys grandis).</title>
        <authorList>
            <person name="Spergser J."/>
            <person name="Busse H.-J."/>
        </authorList>
    </citation>
    <scope>NUCLEOTIDE SEQUENCE</scope>
    <source>
        <strain evidence="3">27C</strain>
    </source>
</reference>
<dbReference type="InterPro" id="IPR001584">
    <property type="entry name" value="Integrase_cat-core"/>
</dbReference>
<keyword evidence="4" id="KW-1185">Reference proteome</keyword>
<dbReference type="PROSITE" id="PS50994">
    <property type="entry name" value="INTEGRASE"/>
    <property type="match status" value="1"/>
</dbReference>
<dbReference type="RefSeq" id="WP_208010056.1">
    <property type="nucleotide sequence ID" value="NZ_CP071796.1"/>
</dbReference>
<dbReference type="GO" id="GO:0003677">
    <property type="term" value="F:DNA binding"/>
    <property type="evidence" value="ECO:0007669"/>
    <property type="project" value="InterPro"/>
</dbReference>
<dbReference type="EMBL" id="CP071796">
    <property type="protein sequence ID" value="QTD46157.1"/>
    <property type="molecule type" value="Genomic_DNA"/>
</dbReference>
<dbReference type="GO" id="GO:0006313">
    <property type="term" value="P:DNA transposition"/>
    <property type="evidence" value="ECO:0007669"/>
    <property type="project" value="InterPro"/>
</dbReference>
<organism evidence="3 4">
    <name type="scientific">Ottowia testudinis</name>
    <dbReference type="NCBI Taxonomy" id="2816950"/>
    <lineage>
        <taxon>Bacteria</taxon>
        <taxon>Pseudomonadati</taxon>
        <taxon>Pseudomonadota</taxon>
        <taxon>Betaproteobacteria</taxon>
        <taxon>Burkholderiales</taxon>
        <taxon>Comamonadaceae</taxon>
        <taxon>Ottowia</taxon>
    </lineage>
</organism>
<evidence type="ECO:0000259" key="2">
    <source>
        <dbReference type="PROSITE" id="PS50994"/>
    </source>
</evidence>
<dbReference type="Pfam" id="PF02914">
    <property type="entry name" value="DDE_2"/>
    <property type="match status" value="1"/>
</dbReference>
<dbReference type="InterPro" id="IPR009057">
    <property type="entry name" value="Homeodomain-like_sf"/>
</dbReference>
<dbReference type="GO" id="GO:0015074">
    <property type="term" value="P:DNA integration"/>
    <property type="evidence" value="ECO:0007669"/>
    <property type="project" value="InterPro"/>
</dbReference>
<dbReference type="InterPro" id="IPR036397">
    <property type="entry name" value="RNaseH_sf"/>
</dbReference>
<evidence type="ECO:0000256" key="1">
    <source>
        <dbReference type="SAM" id="MobiDB-lite"/>
    </source>
</evidence>
<dbReference type="InterPro" id="IPR015126">
    <property type="entry name" value="Mu_I-gamma"/>
</dbReference>
<evidence type="ECO:0000313" key="4">
    <source>
        <dbReference type="Proteomes" id="UP000663903"/>
    </source>
</evidence>
<name>A0A975H6M4_9BURK</name>
<dbReference type="InterPro" id="IPR004189">
    <property type="entry name" value="Phage_Mu_transposase"/>
</dbReference>
<accession>A0A975H6M4</accession>
<feature type="domain" description="Integrase catalytic" evidence="2">
    <location>
        <begin position="235"/>
        <end position="452"/>
    </location>
</feature>
<dbReference type="SUPFAM" id="SSF53098">
    <property type="entry name" value="Ribonuclease H-like"/>
    <property type="match status" value="1"/>
</dbReference>
<dbReference type="Gene3D" id="3.30.420.10">
    <property type="entry name" value="Ribonuclease H-like superfamily/Ribonuclease H"/>
    <property type="match status" value="1"/>
</dbReference>
<protein>
    <submittedName>
        <fullName evidence="3">DDE-type integrase/transposase/recombinase</fullName>
    </submittedName>
</protein>
<evidence type="ECO:0000313" key="3">
    <source>
        <dbReference type="EMBL" id="QTD46157.1"/>
    </source>
</evidence>
<dbReference type="Gene3D" id="1.10.10.60">
    <property type="entry name" value="Homeodomain-like"/>
    <property type="match status" value="1"/>
</dbReference>
<sequence length="647" mass="73290">MSGNGGPQYRIAVDSLPLEAQCRYWKAQVERQPLEARRDYLLQLNLEEAQKRRIARECGVARKDKPLQQLPCTEEEFKAKEQWFMRLPGSQQQESNRRSRLMVSLENRLRAAGERSRTDCIKQWAAENSLALSTVYEWRKRIANLEPTHWRVALVPDYGRQGRPALEVPADIWQGILNEWANTSKPALKPIYRRAKKVAAERGLKLPSYETIKRRLDALPRLQKIWLREGEAALEAALPSMRRDYSTLALHDEWNADGRVADVHCRWPDGTVGRPVLLAFMEQRSRVIVGWAIGKTESAHLVRQALSNALYRARAVPQRLYLDNGRAFASKEITGQQATRNRFKLSEGDVMGLATLLGAQVTWATPYNGKAKPIESFWNTIAREVDKRREFVGAYCGNAPHNRPEDHDVSRAVPIEAYERMVGEVIEAYHQRGHRGDSMHGRSPRAVYDELAENAVARQPTEAQLKCCLLAAEQVHLTREHEVVVMGNRYGCDELTALGSRGPYTARYDPDDATQPVQLFDGERFLRAVPLIAKTGFADREAAQQHARAKNAQKRAVREQARAQLDMDKAFSWDTRESTGNEISVLPRVGVPKLLKPAKDYRAPSKGAVATSGGMSLEEFRAARDRGQELSEQRLQEHEPRRAAGGM</sequence>
<dbReference type="Pfam" id="PF09039">
    <property type="entry name" value="HTH_Tnp_Mu_2"/>
    <property type="match status" value="1"/>
</dbReference>
<feature type="region of interest" description="Disordered" evidence="1">
    <location>
        <begin position="622"/>
        <end position="647"/>
    </location>
</feature>
<dbReference type="KEGG" id="otd:J1M35_04425"/>
<dbReference type="AlphaFoldDB" id="A0A975H6M4"/>